<protein>
    <submittedName>
        <fullName evidence="2">Uncharacterized protein</fullName>
    </submittedName>
</protein>
<evidence type="ECO:0000313" key="2">
    <source>
        <dbReference type="EMBL" id="ARX85275.1"/>
    </source>
</evidence>
<name>A0A1Z1WFN8_9ACTN</name>
<keyword evidence="3" id="KW-1185">Reference proteome</keyword>
<feature type="region of interest" description="Disordered" evidence="1">
    <location>
        <begin position="30"/>
        <end position="53"/>
    </location>
</feature>
<sequence>MATALPTATTLPLVTMAVRMHNRAFLLIDTPANRTGGTPAARQPAPLSSAGAR</sequence>
<gene>
    <name evidence="2" type="ORF">SMD44_04734</name>
</gene>
<dbReference type="RefSeq" id="WP_159399584.1">
    <property type="nucleotide sequence ID" value="NZ_CP021748.1"/>
</dbReference>
<organism evidence="2 3">
    <name type="scientific">Streptomyces alboflavus</name>
    <dbReference type="NCBI Taxonomy" id="67267"/>
    <lineage>
        <taxon>Bacteria</taxon>
        <taxon>Bacillati</taxon>
        <taxon>Actinomycetota</taxon>
        <taxon>Actinomycetes</taxon>
        <taxon>Kitasatosporales</taxon>
        <taxon>Streptomycetaceae</taxon>
        <taxon>Streptomyces</taxon>
    </lineage>
</organism>
<dbReference type="AlphaFoldDB" id="A0A1Z1WFN8"/>
<dbReference type="EMBL" id="CP021748">
    <property type="protein sequence ID" value="ARX85275.1"/>
    <property type="molecule type" value="Genomic_DNA"/>
</dbReference>
<proteinExistence type="predicted"/>
<reference evidence="2 3" key="1">
    <citation type="submission" date="2017-05" db="EMBL/GenBank/DDBJ databases">
        <title>Streptomyces alboflavus Genome sequencing and assembly.</title>
        <authorList>
            <person name="Wang Y."/>
            <person name="Du B."/>
            <person name="Ding Y."/>
            <person name="Liu H."/>
            <person name="Hou Q."/>
            <person name="Liu K."/>
            <person name="Wang C."/>
            <person name="Yao L."/>
        </authorList>
    </citation>
    <scope>NUCLEOTIDE SEQUENCE [LARGE SCALE GENOMIC DNA]</scope>
    <source>
        <strain evidence="2 3">MDJK44</strain>
    </source>
</reference>
<evidence type="ECO:0000313" key="3">
    <source>
        <dbReference type="Proteomes" id="UP000195880"/>
    </source>
</evidence>
<dbReference type="Proteomes" id="UP000195880">
    <property type="component" value="Chromosome"/>
</dbReference>
<accession>A0A1Z1WFN8</accession>
<dbReference type="KEGG" id="salf:SMD44_04734"/>
<evidence type="ECO:0000256" key="1">
    <source>
        <dbReference type="SAM" id="MobiDB-lite"/>
    </source>
</evidence>